<dbReference type="RefSeq" id="XP_044561279.1">
    <property type="nucleotide sequence ID" value="XM_044707882.1"/>
</dbReference>
<reference evidence="2 3" key="1">
    <citation type="journal article" date="2019" name="Sci. Rep.">
        <title>Nanopore sequencing improves the draft genome of the human pathogenic amoeba Naegleria fowleri.</title>
        <authorList>
            <person name="Liechti N."/>
            <person name="Schurch N."/>
            <person name="Bruggmann R."/>
            <person name="Wittwer M."/>
        </authorList>
    </citation>
    <scope>NUCLEOTIDE SEQUENCE [LARGE SCALE GENOMIC DNA]</scope>
    <source>
        <strain evidence="2 3">ATCC 30894</strain>
    </source>
</reference>
<dbReference type="InterPro" id="IPR029058">
    <property type="entry name" value="AB_hydrolase_fold"/>
</dbReference>
<dbReference type="AlphaFoldDB" id="A0A6A5BNL7"/>
<dbReference type="Pfam" id="PF02230">
    <property type="entry name" value="Abhydrolase_2"/>
    <property type="match status" value="1"/>
</dbReference>
<protein>
    <recommendedName>
        <fullName evidence="1">Phospholipase/carboxylesterase/thioesterase domain-containing protein</fullName>
    </recommendedName>
</protein>
<dbReference type="GO" id="GO:0016787">
    <property type="term" value="F:hydrolase activity"/>
    <property type="evidence" value="ECO:0007669"/>
    <property type="project" value="InterPro"/>
</dbReference>
<dbReference type="GeneID" id="68111683"/>
<dbReference type="InterPro" id="IPR003140">
    <property type="entry name" value="PLipase/COase/thioEstase"/>
</dbReference>
<organism evidence="2 3">
    <name type="scientific">Naegleria fowleri</name>
    <name type="common">Brain eating amoeba</name>
    <dbReference type="NCBI Taxonomy" id="5763"/>
    <lineage>
        <taxon>Eukaryota</taxon>
        <taxon>Discoba</taxon>
        <taxon>Heterolobosea</taxon>
        <taxon>Tetramitia</taxon>
        <taxon>Eutetramitia</taxon>
        <taxon>Vahlkampfiidae</taxon>
        <taxon>Naegleria</taxon>
    </lineage>
</organism>
<proteinExistence type="predicted"/>
<dbReference type="VEuPathDB" id="AmoebaDB:FDP41_004465"/>
<dbReference type="VEuPathDB" id="AmoebaDB:NfTy_083360"/>
<dbReference type="OMA" id="TGQASEC"/>
<sequence>MGQIVSQYVFAPPKPTYDEHHPYPVTFLTTKSKKMIPCYYLKASKDTPTTIIYSHGNAADIGAMFDFLVVLRDYLNVNVLHYEYVGYGLANQYQPSESDTYESAEAAYEYLTKAQKVNPKDIVIFGTSVGSGPSCYLANKYPIKGLILECPFVSICRIVSSSVFLRPVDMFCNINRIPNVKAPVIIFHGTNDDVVPYDHGKELYNNVNPRYQYKFVSIENGSHHDIIERLTLKTYIQILRGFLAHLDNPTQEKPSQ</sequence>
<evidence type="ECO:0000313" key="2">
    <source>
        <dbReference type="EMBL" id="KAF0976566.1"/>
    </source>
</evidence>
<dbReference type="EMBL" id="VFQX01000037">
    <property type="protein sequence ID" value="KAF0976566.1"/>
    <property type="molecule type" value="Genomic_DNA"/>
</dbReference>
<dbReference type="PANTHER" id="PTHR12277">
    <property type="entry name" value="ALPHA/BETA HYDROLASE DOMAIN-CONTAINING PROTEIN"/>
    <property type="match status" value="1"/>
</dbReference>
<gene>
    <name evidence="2" type="ORF">FDP41_004465</name>
</gene>
<dbReference type="OrthoDB" id="446723at2759"/>
<feature type="domain" description="Phospholipase/carboxylesterase/thioesterase" evidence="1">
    <location>
        <begin position="108"/>
        <end position="228"/>
    </location>
</feature>
<dbReference type="SUPFAM" id="SSF53474">
    <property type="entry name" value="alpha/beta-Hydrolases"/>
    <property type="match status" value="1"/>
</dbReference>
<accession>A0A6A5BNL7</accession>
<dbReference type="Proteomes" id="UP000444721">
    <property type="component" value="Unassembled WGS sequence"/>
</dbReference>
<dbReference type="PANTHER" id="PTHR12277:SF81">
    <property type="entry name" value="PROTEIN ABHD13"/>
    <property type="match status" value="1"/>
</dbReference>
<comment type="caution">
    <text evidence="2">The sequence shown here is derived from an EMBL/GenBank/DDBJ whole genome shotgun (WGS) entry which is preliminary data.</text>
</comment>
<dbReference type="Gene3D" id="3.40.50.1820">
    <property type="entry name" value="alpha/beta hydrolase"/>
    <property type="match status" value="1"/>
</dbReference>
<dbReference type="VEuPathDB" id="AmoebaDB:NF0032490"/>
<keyword evidence="3" id="KW-1185">Reference proteome</keyword>
<name>A0A6A5BNL7_NAEFO</name>
<evidence type="ECO:0000259" key="1">
    <source>
        <dbReference type="Pfam" id="PF02230"/>
    </source>
</evidence>
<evidence type="ECO:0000313" key="3">
    <source>
        <dbReference type="Proteomes" id="UP000444721"/>
    </source>
</evidence>